<accession>A0AC60QEH1</accession>
<organism evidence="1 2">
    <name type="scientific">Ixodes persulcatus</name>
    <name type="common">Taiga tick</name>
    <dbReference type="NCBI Taxonomy" id="34615"/>
    <lineage>
        <taxon>Eukaryota</taxon>
        <taxon>Metazoa</taxon>
        <taxon>Ecdysozoa</taxon>
        <taxon>Arthropoda</taxon>
        <taxon>Chelicerata</taxon>
        <taxon>Arachnida</taxon>
        <taxon>Acari</taxon>
        <taxon>Parasitiformes</taxon>
        <taxon>Ixodida</taxon>
        <taxon>Ixodoidea</taxon>
        <taxon>Ixodidae</taxon>
        <taxon>Ixodinae</taxon>
        <taxon>Ixodes</taxon>
    </lineage>
</organism>
<protein>
    <submittedName>
        <fullName evidence="1">Uncharacterized protein</fullName>
    </submittedName>
</protein>
<keyword evidence="2" id="KW-1185">Reference proteome</keyword>
<gene>
    <name evidence="1" type="ORF">HPB47_020848</name>
</gene>
<evidence type="ECO:0000313" key="1">
    <source>
        <dbReference type="EMBL" id="KAG0432425.1"/>
    </source>
</evidence>
<dbReference type="Proteomes" id="UP000805193">
    <property type="component" value="Unassembled WGS sequence"/>
</dbReference>
<evidence type="ECO:0000313" key="2">
    <source>
        <dbReference type="Proteomes" id="UP000805193"/>
    </source>
</evidence>
<dbReference type="EMBL" id="JABSTQ010009154">
    <property type="protein sequence ID" value="KAG0432425.1"/>
    <property type="molecule type" value="Genomic_DNA"/>
</dbReference>
<name>A0AC60QEH1_IXOPE</name>
<sequence>MKLRFVVLLYVSLLEADALAGNSGASSLSRRARELLRQKMKTLSAGTASDVQYRGLLKSQEVNSIMLPPPSFNPDSDQCSLPGENQICFETGDPRSNQHPALTSLQIILFLQHNRIAKQFQGVNPHWEDEEIFQVTKRIVESQLQHVVYKEWLPEIIGADTSNAYGLTPRSSGYTSYNASVDASMVNEFAAAAFRLGHTLVNGTFLL</sequence>
<proteinExistence type="predicted"/>
<reference evidence="1 2" key="1">
    <citation type="journal article" date="2020" name="Cell">
        <title>Large-Scale Comparative Analyses of Tick Genomes Elucidate Their Genetic Diversity and Vector Capacities.</title>
        <authorList>
            <consortium name="Tick Genome and Microbiome Consortium (TIGMIC)"/>
            <person name="Jia N."/>
            <person name="Wang J."/>
            <person name="Shi W."/>
            <person name="Du L."/>
            <person name="Sun Y."/>
            <person name="Zhan W."/>
            <person name="Jiang J.F."/>
            <person name="Wang Q."/>
            <person name="Zhang B."/>
            <person name="Ji P."/>
            <person name="Bell-Sakyi L."/>
            <person name="Cui X.M."/>
            <person name="Yuan T.T."/>
            <person name="Jiang B.G."/>
            <person name="Yang W.F."/>
            <person name="Lam T.T."/>
            <person name="Chang Q.C."/>
            <person name="Ding S.J."/>
            <person name="Wang X.J."/>
            <person name="Zhu J.G."/>
            <person name="Ruan X.D."/>
            <person name="Zhao L."/>
            <person name="Wei J.T."/>
            <person name="Ye R.Z."/>
            <person name="Que T.C."/>
            <person name="Du C.H."/>
            <person name="Zhou Y.H."/>
            <person name="Cheng J.X."/>
            <person name="Dai P.F."/>
            <person name="Guo W.B."/>
            <person name="Han X.H."/>
            <person name="Huang E.J."/>
            <person name="Li L.F."/>
            <person name="Wei W."/>
            <person name="Gao Y.C."/>
            <person name="Liu J.Z."/>
            <person name="Shao H.Z."/>
            <person name="Wang X."/>
            <person name="Wang C.C."/>
            <person name="Yang T.C."/>
            <person name="Huo Q.B."/>
            <person name="Li W."/>
            <person name="Chen H.Y."/>
            <person name="Chen S.E."/>
            <person name="Zhou L.G."/>
            <person name="Ni X.B."/>
            <person name="Tian J.H."/>
            <person name="Sheng Y."/>
            <person name="Liu T."/>
            <person name="Pan Y.S."/>
            <person name="Xia L.Y."/>
            <person name="Li J."/>
            <person name="Zhao F."/>
            <person name="Cao W.C."/>
        </authorList>
    </citation>
    <scope>NUCLEOTIDE SEQUENCE [LARGE SCALE GENOMIC DNA]</scope>
    <source>
        <strain evidence="1">Iper-2018</strain>
    </source>
</reference>
<comment type="caution">
    <text evidence="1">The sequence shown here is derived from an EMBL/GenBank/DDBJ whole genome shotgun (WGS) entry which is preliminary data.</text>
</comment>